<comment type="caution">
    <text evidence="1">The sequence shown here is derived from an EMBL/GenBank/DDBJ whole genome shotgun (WGS) entry which is preliminary data.</text>
</comment>
<organism evidence="1 2">
    <name type="scientific">Brachionus plicatilis</name>
    <name type="common">Marine rotifer</name>
    <name type="synonym">Brachionus muelleri</name>
    <dbReference type="NCBI Taxonomy" id="10195"/>
    <lineage>
        <taxon>Eukaryota</taxon>
        <taxon>Metazoa</taxon>
        <taxon>Spiralia</taxon>
        <taxon>Gnathifera</taxon>
        <taxon>Rotifera</taxon>
        <taxon>Eurotatoria</taxon>
        <taxon>Monogononta</taxon>
        <taxon>Pseudotrocha</taxon>
        <taxon>Ploima</taxon>
        <taxon>Brachionidae</taxon>
        <taxon>Brachionus</taxon>
    </lineage>
</organism>
<dbReference type="Proteomes" id="UP000276133">
    <property type="component" value="Unassembled WGS sequence"/>
</dbReference>
<dbReference type="AlphaFoldDB" id="A0A3M7SCC3"/>
<reference evidence="1 2" key="1">
    <citation type="journal article" date="2018" name="Sci. Rep.">
        <title>Genomic signatures of local adaptation to the degree of environmental predictability in rotifers.</title>
        <authorList>
            <person name="Franch-Gras L."/>
            <person name="Hahn C."/>
            <person name="Garcia-Roger E.M."/>
            <person name="Carmona M.J."/>
            <person name="Serra M."/>
            <person name="Gomez A."/>
        </authorList>
    </citation>
    <scope>NUCLEOTIDE SEQUENCE [LARGE SCALE GENOMIC DNA]</scope>
    <source>
        <strain evidence="1">HYR1</strain>
    </source>
</reference>
<keyword evidence="2" id="KW-1185">Reference proteome</keyword>
<protein>
    <submittedName>
        <fullName evidence="1">Uncharacterized protein</fullName>
    </submittedName>
</protein>
<name>A0A3M7SCC3_BRAPC</name>
<evidence type="ECO:0000313" key="2">
    <source>
        <dbReference type="Proteomes" id="UP000276133"/>
    </source>
</evidence>
<sequence length="61" mass="7156">MSSKLALPFSLVRRKTHISLNKKFRLSTKFPCTINIRMLRTTDHLDAYQQTYSNTGKIKKK</sequence>
<proteinExistence type="predicted"/>
<evidence type="ECO:0000313" key="1">
    <source>
        <dbReference type="EMBL" id="RNA33379.1"/>
    </source>
</evidence>
<accession>A0A3M7SCC3</accession>
<dbReference type="EMBL" id="REGN01001648">
    <property type="protein sequence ID" value="RNA33379.1"/>
    <property type="molecule type" value="Genomic_DNA"/>
</dbReference>
<gene>
    <name evidence="1" type="ORF">BpHYR1_000355</name>
</gene>